<dbReference type="PROSITE" id="PS00101">
    <property type="entry name" value="HEXAPEP_TRANSFERASES"/>
    <property type="match status" value="1"/>
</dbReference>
<dbReference type="Gene3D" id="2.160.10.10">
    <property type="entry name" value="Hexapeptide repeat proteins"/>
    <property type="match status" value="1"/>
</dbReference>
<dbReference type="EMBL" id="JBHUMQ010000015">
    <property type="protein sequence ID" value="MFD2693350.1"/>
    <property type="molecule type" value="Genomic_DNA"/>
</dbReference>
<reference evidence="8" key="1">
    <citation type="journal article" date="2019" name="Int. J. Syst. Evol. Microbiol.">
        <title>The Global Catalogue of Microorganisms (GCM) 10K type strain sequencing project: providing services to taxonomists for standard genome sequencing and annotation.</title>
        <authorList>
            <consortium name="The Broad Institute Genomics Platform"/>
            <consortium name="The Broad Institute Genome Sequencing Center for Infectious Disease"/>
            <person name="Wu L."/>
            <person name="Ma J."/>
        </authorList>
    </citation>
    <scope>NUCLEOTIDE SEQUENCE [LARGE SCALE GENOMIC DNA]</scope>
    <source>
        <strain evidence="8">TISTR 2466</strain>
    </source>
</reference>
<evidence type="ECO:0000313" key="7">
    <source>
        <dbReference type="EMBL" id="MFD2693350.1"/>
    </source>
</evidence>
<keyword evidence="8" id="KW-1185">Reference proteome</keyword>
<accession>A0ABW5S4B4</accession>
<evidence type="ECO:0000256" key="3">
    <source>
        <dbReference type="ARBA" id="ARBA00022737"/>
    </source>
</evidence>
<name>A0ABW5S4B4_9BACL</name>
<keyword evidence="2 5" id="KW-0808">Transferase</keyword>
<dbReference type="InterPro" id="IPR018357">
    <property type="entry name" value="Hexapep_transf_CS"/>
</dbReference>
<dbReference type="PANTHER" id="PTHR43017:SF1">
    <property type="entry name" value="ACETYLTRANSFERASE YJL218W-RELATED"/>
    <property type="match status" value="1"/>
</dbReference>
<dbReference type="EC" id="2.3.1.-" evidence="5"/>
<dbReference type="GO" id="GO:0016746">
    <property type="term" value="F:acyltransferase activity"/>
    <property type="evidence" value="ECO:0007669"/>
    <property type="project" value="UniProtKB-KW"/>
</dbReference>
<evidence type="ECO:0000259" key="6">
    <source>
        <dbReference type="SMART" id="SM01266"/>
    </source>
</evidence>
<evidence type="ECO:0000313" key="8">
    <source>
        <dbReference type="Proteomes" id="UP001597399"/>
    </source>
</evidence>
<feature type="domain" description="Maltose/galactoside acetyltransferase" evidence="6">
    <location>
        <begin position="6"/>
        <end position="59"/>
    </location>
</feature>
<dbReference type="InterPro" id="IPR011004">
    <property type="entry name" value="Trimer_LpxA-like_sf"/>
</dbReference>
<dbReference type="InterPro" id="IPR001451">
    <property type="entry name" value="Hexapep"/>
</dbReference>
<dbReference type="CDD" id="cd03357">
    <property type="entry name" value="LbH_MAT_GAT"/>
    <property type="match status" value="1"/>
</dbReference>
<organism evidence="7 8">
    <name type="scientific">Sporolactobacillus shoreicorticis</name>
    <dbReference type="NCBI Taxonomy" id="1923877"/>
    <lineage>
        <taxon>Bacteria</taxon>
        <taxon>Bacillati</taxon>
        <taxon>Bacillota</taxon>
        <taxon>Bacilli</taxon>
        <taxon>Bacillales</taxon>
        <taxon>Sporolactobacillaceae</taxon>
        <taxon>Sporolactobacillus</taxon>
    </lineage>
</organism>
<dbReference type="Proteomes" id="UP001597399">
    <property type="component" value="Unassembled WGS sequence"/>
</dbReference>
<dbReference type="Pfam" id="PF00132">
    <property type="entry name" value="Hexapep"/>
    <property type="match status" value="1"/>
</dbReference>
<dbReference type="RefSeq" id="WP_253057991.1">
    <property type="nucleotide sequence ID" value="NZ_JAMXWM010000002.1"/>
</dbReference>
<comment type="similarity">
    <text evidence="1 5">Belongs to the transferase hexapeptide repeat family.</text>
</comment>
<evidence type="ECO:0000256" key="5">
    <source>
        <dbReference type="RuleBase" id="RU367021"/>
    </source>
</evidence>
<keyword evidence="4 5" id="KW-0012">Acyltransferase</keyword>
<evidence type="ECO:0000256" key="1">
    <source>
        <dbReference type="ARBA" id="ARBA00007274"/>
    </source>
</evidence>
<dbReference type="SUPFAM" id="SSF51161">
    <property type="entry name" value="Trimeric LpxA-like enzymes"/>
    <property type="match status" value="1"/>
</dbReference>
<keyword evidence="3" id="KW-0677">Repeat</keyword>
<gene>
    <name evidence="7" type="ORF">ACFSUE_06850</name>
</gene>
<comment type="caution">
    <text evidence="7">The sequence shown here is derived from an EMBL/GenBank/DDBJ whole genome shotgun (WGS) entry which is preliminary data.</text>
</comment>
<dbReference type="InterPro" id="IPR024688">
    <property type="entry name" value="Mac_dom"/>
</dbReference>
<dbReference type="InterPro" id="IPR039369">
    <property type="entry name" value="LacA-like"/>
</dbReference>
<sequence>MAGDQLDNMLNGHLYHQTNELLEIRFKARDLLYEYNHCHPRNLEKRSQIIENLFGATGKHFFVEIPFHCDYGFNIEIGENFFCNNNCTLLDCNRITIGDNVLFAPNVGIYTAGHCIDPELRLNKQEYTAPVHIGDNVWIGANASVLPGVSIGTNVVIGAGSVVTHDIPDNCVAVGNPCRVLRYVNEHDKKYYFRDRKV</sequence>
<proteinExistence type="inferred from homology"/>
<protein>
    <recommendedName>
        <fullName evidence="5">Acetyltransferase</fullName>
        <ecNumber evidence="5">2.3.1.-</ecNumber>
    </recommendedName>
</protein>
<dbReference type="PANTHER" id="PTHR43017">
    <property type="entry name" value="GALACTOSIDE O-ACETYLTRANSFERASE"/>
    <property type="match status" value="1"/>
</dbReference>
<dbReference type="Pfam" id="PF12464">
    <property type="entry name" value="Mac"/>
    <property type="match status" value="1"/>
</dbReference>
<dbReference type="SMART" id="SM01266">
    <property type="entry name" value="Mac"/>
    <property type="match status" value="1"/>
</dbReference>
<evidence type="ECO:0000256" key="2">
    <source>
        <dbReference type="ARBA" id="ARBA00022679"/>
    </source>
</evidence>
<evidence type="ECO:0000256" key="4">
    <source>
        <dbReference type="ARBA" id="ARBA00023315"/>
    </source>
</evidence>